<accession>A0A1R1PEM1</accession>
<evidence type="ECO:0000313" key="5">
    <source>
        <dbReference type="Proteomes" id="UP000188320"/>
    </source>
</evidence>
<evidence type="ECO:0000313" key="3">
    <source>
        <dbReference type="EMBL" id="OMH79440.1"/>
    </source>
</evidence>
<feature type="compositionally biased region" description="Polar residues" evidence="1">
    <location>
        <begin position="54"/>
        <end position="70"/>
    </location>
</feature>
<organism evidence="3 5">
    <name type="scientific">Zancudomyces culisetae</name>
    <name type="common">Gut fungus</name>
    <name type="synonym">Smittium culisetae</name>
    <dbReference type="NCBI Taxonomy" id="1213189"/>
    <lineage>
        <taxon>Eukaryota</taxon>
        <taxon>Fungi</taxon>
        <taxon>Fungi incertae sedis</taxon>
        <taxon>Zoopagomycota</taxon>
        <taxon>Kickxellomycotina</taxon>
        <taxon>Harpellomycetes</taxon>
        <taxon>Harpellales</taxon>
        <taxon>Legeriomycetaceae</taxon>
        <taxon>Zancudomyces</taxon>
    </lineage>
</organism>
<dbReference type="Proteomes" id="UP000188320">
    <property type="component" value="Unassembled WGS sequence"/>
</dbReference>
<dbReference type="EMBL" id="LSSK01001320">
    <property type="protein sequence ID" value="OMH80046.1"/>
    <property type="molecule type" value="Genomic_DNA"/>
</dbReference>
<feature type="signal peptide" evidence="2">
    <location>
        <begin position="1"/>
        <end position="26"/>
    </location>
</feature>
<dbReference type="OrthoDB" id="5569703at2759"/>
<keyword evidence="5" id="KW-1185">Reference proteome</keyword>
<keyword evidence="2" id="KW-0732">Signal</keyword>
<proteinExistence type="predicted"/>
<feature type="compositionally biased region" description="Low complexity" evidence="1">
    <location>
        <begin position="41"/>
        <end position="53"/>
    </location>
</feature>
<feature type="region of interest" description="Disordered" evidence="1">
    <location>
        <begin position="34"/>
        <end position="70"/>
    </location>
</feature>
<name>A0A1R1PEM1_ZANCU</name>
<evidence type="ECO:0000256" key="1">
    <source>
        <dbReference type="SAM" id="MobiDB-lite"/>
    </source>
</evidence>
<evidence type="ECO:0000313" key="4">
    <source>
        <dbReference type="EMBL" id="OMH80046.1"/>
    </source>
</evidence>
<feature type="chain" id="PRO_5015068949" description="Carbohydrate-binding module family 19 domain-containing protein" evidence="2">
    <location>
        <begin position="27"/>
        <end position="133"/>
    </location>
</feature>
<gene>
    <name evidence="4" type="ORF">AX774_g6520</name>
    <name evidence="3" type="ORF">AX774_g7140</name>
</gene>
<comment type="caution">
    <text evidence="3">The sequence shown here is derived from an EMBL/GenBank/DDBJ whole genome shotgun (WGS) entry which is preliminary data.</text>
</comment>
<dbReference type="EMBL" id="LSSK01001554">
    <property type="protein sequence ID" value="OMH79440.1"/>
    <property type="molecule type" value="Genomic_DNA"/>
</dbReference>
<evidence type="ECO:0008006" key="6">
    <source>
        <dbReference type="Google" id="ProtNLM"/>
    </source>
</evidence>
<reference evidence="5" key="2">
    <citation type="submission" date="2017-01" db="EMBL/GenBank/DDBJ databases">
        <authorList>
            <person name="Wang Y."/>
            <person name="White M."/>
            <person name="Kvist S."/>
            <person name="Moncalvo J.-M."/>
        </authorList>
    </citation>
    <scope>NUCLEOTIDE SEQUENCE [LARGE SCALE GENOMIC DNA]</scope>
    <source>
        <strain evidence="5">COL-18-3</strain>
    </source>
</reference>
<sequence>MFKLSKVLAVAAISAIANLSSVVVMAGDADYNQPAQPYQQNDYDSNGGDSGYDANQNYDQQNGYVQNDNGYDQNSYQNGGKCYGDKYKCIGQNNPGYLQCDHGTFILRQCGPGTVCVQNGRDSIYCGYPQKLY</sequence>
<protein>
    <recommendedName>
        <fullName evidence="6">Carbohydrate-binding module family 19 domain-containing protein</fullName>
    </recommendedName>
</protein>
<dbReference type="AlphaFoldDB" id="A0A1R1PEM1"/>
<reference evidence="3" key="1">
    <citation type="submission" date="2017-01" db="EMBL/GenBank/DDBJ databases">
        <authorList>
            <person name="Mah S.A."/>
            <person name="Swanson W.J."/>
            <person name="Moy G.W."/>
            <person name="Vacquier V.D."/>
        </authorList>
    </citation>
    <scope>NUCLEOTIDE SEQUENCE [LARGE SCALE GENOMIC DNA]</scope>
    <source>
        <strain evidence="3">COL-18-3</strain>
    </source>
</reference>
<evidence type="ECO:0000256" key="2">
    <source>
        <dbReference type="SAM" id="SignalP"/>
    </source>
</evidence>